<evidence type="ECO:0000313" key="3">
    <source>
        <dbReference type="EMBL" id="MWB79283.1"/>
    </source>
</evidence>
<dbReference type="InterPro" id="IPR036390">
    <property type="entry name" value="WH_DNA-bd_sf"/>
</dbReference>
<dbReference type="EMBL" id="WNXQ01000009">
    <property type="protein sequence ID" value="MWB79283.1"/>
    <property type="molecule type" value="Genomic_DNA"/>
</dbReference>
<accession>A0A844WCW9</accession>
<dbReference type="InterPro" id="IPR036388">
    <property type="entry name" value="WH-like_DNA-bd_sf"/>
</dbReference>
<organism evidence="3 4">
    <name type="scientific">Pseudooceanicola pacificus</name>
    <dbReference type="NCBI Taxonomy" id="2676438"/>
    <lineage>
        <taxon>Bacteria</taxon>
        <taxon>Pseudomonadati</taxon>
        <taxon>Pseudomonadota</taxon>
        <taxon>Alphaproteobacteria</taxon>
        <taxon>Rhodobacterales</taxon>
        <taxon>Paracoccaceae</taxon>
        <taxon>Pseudooceanicola</taxon>
    </lineage>
</organism>
<dbReference type="InterPro" id="IPR051534">
    <property type="entry name" value="CBASS_pafABC_assoc_protein"/>
</dbReference>
<reference evidence="3 4" key="1">
    <citation type="submission" date="2019-11" db="EMBL/GenBank/DDBJ databases">
        <title>Pseudooceanicola pacifica sp. nov., isolated from deep-sea sediment of the Pacific Ocean.</title>
        <authorList>
            <person name="Lyu L."/>
        </authorList>
    </citation>
    <scope>NUCLEOTIDE SEQUENCE [LARGE SCALE GENOMIC DNA]</scope>
    <source>
        <strain evidence="3 4">216_PA32_1</strain>
    </source>
</reference>
<dbReference type="Gene3D" id="1.10.10.10">
    <property type="entry name" value="Winged helix-like DNA-binding domain superfamily/Winged helix DNA-binding domain"/>
    <property type="match status" value="1"/>
</dbReference>
<dbReference type="Proteomes" id="UP000443843">
    <property type="component" value="Unassembled WGS sequence"/>
</dbReference>
<evidence type="ECO:0000259" key="2">
    <source>
        <dbReference type="Pfam" id="PF13280"/>
    </source>
</evidence>
<dbReference type="PANTHER" id="PTHR34580">
    <property type="match status" value="1"/>
</dbReference>
<dbReference type="Pfam" id="PF08279">
    <property type="entry name" value="HTH_11"/>
    <property type="match status" value="1"/>
</dbReference>
<proteinExistence type="predicted"/>
<gene>
    <name evidence="3" type="ORF">GLS40_14680</name>
</gene>
<dbReference type="InterPro" id="IPR013196">
    <property type="entry name" value="HTH_11"/>
</dbReference>
<dbReference type="PANTHER" id="PTHR34580:SF3">
    <property type="entry name" value="PROTEIN PAFB"/>
    <property type="match status" value="1"/>
</dbReference>
<dbReference type="PROSITE" id="PS52050">
    <property type="entry name" value="WYL"/>
    <property type="match status" value="1"/>
</dbReference>
<dbReference type="Pfam" id="PF13280">
    <property type="entry name" value="WYL"/>
    <property type="match status" value="1"/>
</dbReference>
<feature type="domain" description="WYL" evidence="2">
    <location>
        <begin position="137"/>
        <end position="198"/>
    </location>
</feature>
<evidence type="ECO:0000259" key="1">
    <source>
        <dbReference type="Pfam" id="PF08279"/>
    </source>
</evidence>
<feature type="domain" description="Helix-turn-helix type 11" evidence="1">
    <location>
        <begin position="6"/>
        <end position="59"/>
    </location>
</feature>
<dbReference type="InterPro" id="IPR026881">
    <property type="entry name" value="WYL_dom"/>
</dbReference>
<sequence>MTRQNRLFELIQILRAAPGPRTAETLAEALEVSVRTVYRDVAALQAMRVPVEGAAGMGYVLRRGYDLPPLNFDTEESEALRVALAMLARTGDTALMRAGERVRDKIDALHGPADWLHVAPFGAVRDDPALGCVPVSLLRGAIREERKLRIDYRALDGGQSTRVIRPLVVIYHVEVKLLVAWCEMRHDLRHFRMDRIWHCDLLEETFTGQGEVLRALWAEREAAADAPAASGAA</sequence>
<evidence type="ECO:0000313" key="4">
    <source>
        <dbReference type="Proteomes" id="UP000443843"/>
    </source>
</evidence>
<dbReference type="RefSeq" id="WP_160383494.1">
    <property type="nucleotide sequence ID" value="NZ_WNXQ01000009.1"/>
</dbReference>
<dbReference type="SUPFAM" id="SSF46785">
    <property type="entry name" value="Winged helix' DNA-binding domain"/>
    <property type="match status" value="1"/>
</dbReference>
<dbReference type="AlphaFoldDB" id="A0A844WCW9"/>
<name>A0A844WCW9_9RHOB</name>
<protein>
    <submittedName>
        <fullName evidence="3">HTH domain-containing protein</fullName>
    </submittedName>
</protein>
<comment type="caution">
    <text evidence="3">The sequence shown here is derived from an EMBL/GenBank/DDBJ whole genome shotgun (WGS) entry which is preliminary data.</text>
</comment>
<keyword evidence="4" id="KW-1185">Reference proteome</keyword>